<feature type="signal peptide" evidence="1">
    <location>
        <begin position="1"/>
        <end position="19"/>
    </location>
</feature>
<keyword evidence="3" id="KW-1185">Reference proteome</keyword>
<dbReference type="EMBL" id="FWFL01000003">
    <property type="protein sequence ID" value="SLN33046.1"/>
    <property type="molecule type" value="Genomic_DNA"/>
</dbReference>
<keyword evidence="1" id="KW-0732">Signal</keyword>
<proteinExistence type="predicted"/>
<dbReference type="RefSeq" id="WP_085891825.1">
    <property type="nucleotide sequence ID" value="NZ_FWFL01000003.1"/>
</dbReference>
<evidence type="ECO:0000256" key="1">
    <source>
        <dbReference type="SAM" id="SignalP"/>
    </source>
</evidence>
<name>A0A1Y5S621_9RHOB</name>
<evidence type="ECO:0000313" key="3">
    <source>
        <dbReference type="Proteomes" id="UP000193827"/>
    </source>
</evidence>
<evidence type="ECO:0008006" key="4">
    <source>
        <dbReference type="Google" id="ProtNLM"/>
    </source>
</evidence>
<reference evidence="2 3" key="1">
    <citation type="submission" date="2017-03" db="EMBL/GenBank/DDBJ databases">
        <authorList>
            <person name="Afonso C.L."/>
            <person name="Miller P.J."/>
            <person name="Scott M.A."/>
            <person name="Spackman E."/>
            <person name="Goraichik I."/>
            <person name="Dimitrov K.M."/>
            <person name="Suarez D.L."/>
            <person name="Swayne D.E."/>
        </authorList>
    </citation>
    <scope>NUCLEOTIDE SEQUENCE [LARGE SCALE GENOMIC DNA]</scope>
    <source>
        <strain evidence="2 3">CECT 8287</strain>
    </source>
</reference>
<dbReference type="OrthoDB" id="7742414at2"/>
<gene>
    <name evidence="2" type="ORF">PEL8287_01606</name>
</gene>
<dbReference type="PROSITE" id="PS51257">
    <property type="entry name" value="PROKAR_LIPOPROTEIN"/>
    <property type="match status" value="1"/>
</dbReference>
<evidence type="ECO:0000313" key="2">
    <source>
        <dbReference type="EMBL" id="SLN33046.1"/>
    </source>
</evidence>
<accession>A0A1Y5S621</accession>
<organism evidence="2 3">
    <name type="scientific">Roseovarius litorisediminis</name>
    <dbReference type="NCBI Taxonomy" id="1312363"/>
    <lineage>
        <taxon>Bacteria</taxon>
        <taxon>Pseudomonadati</taxon>
        <taxon>Pseudomonadota</taxon>
        <taxon>Alphaproteobacteria</taxon>
        <taxon>Rhodobacterales</taxon>
        <taxon>Roseobacteraceae</taxon>
        <taxon>Roseovarius</taxon>
    </lineage>
</organism>
<feature type="chain" id="PRO_5012079754" description="Lipoprotein" evidence="1">
    <location>
        <begin position="20"/>
        <end position="175"/>
    </location>
</feature>
<dbReference type="AlphaFoldDB" id="A0A1Y5S621"/>
<protein>
    <recommendedName>
        <fullName evidence="4">Lipoprotein</fullName>
    </recommendedName>
</protein>
<sequence length="175" mass="18554">MRLRTVVLGGFALALASCAIPRTDSVARLSSYPVVSGGTYTSGGGISVAVDLREIGGLTAVCGVWAISRQQSVLTKFAERQVLGSSAVYLGQDHILSNFLFMRRVDPAPSYGGKMANCTRTDRVWRQSYAASKPVIRMPRQIVANESDGFGGLWGIGLGGPVIWFRQTGPGAGDS</sequence>
<dbReference type="Proteomes" id="UP000193827">
    <property type="component" value="Unassembled WGS sequence"/>
</dbReference>